<name>A0AB73IPR3_9BURK</name>
<evidence type="ECO:0000313" key="1">
    <source>
        <dbReference type="EMBL" id="MDP9651998.1"/>
    </source>
</evidence>
<proteinExistence type="predicted"/>
<accession>A0AB73IPR3</accession>
<dbReference type="AlphaFoldDB" id="A0AB73IPR3"/>
<comment type="caution">
    <text evidence="1">The sequence shown here is derived from an EMBL/GenBank/DDBJ whole genome shotgun (WGS) entry which is preliminary data.</text>
</comment>
<evidence type="ECO:0000313" key="2">
    <source>
        <dbReference type="Proteomes" id="UP001229486"/>
    </source>
</evidence>
<dbReference type="EMBL" id="JAURTK010000048">
    <property type="protein sequence ID" value="MDP9651998.1"/>
    <property type="molecule type" value="Genomic_DNA"/>
</dbReference>
<protein>
    <recommendedName>
        <fullName evidence="3">DUF904 domain-containing protein</fullName>
    </recommendedName>
</protein>
<dbReference type="RefSeq" id="WP_392396486.1">
    <property type="nucleotide sequence ID" value="NZ_JAURTK010000048.1"/>
</dbReference>
<sequence>MNAQELIDSLELDLERMRNIDPSLRASMIARLDELRKAVK</sequence>
<dbReference type="Proteomes" id="UP001229486">
    <property type="component" value="Unassembled WGS sequence"/>
</dbReference>
<reference evidence="1" key="1">
    <citation type="submission" date="2023-07" db="EMBL/GenBank/DDBJ databases">
        <title>Sorghum-associated microbial communities from plants grown in Nebraska, USA.</title>
        <authorList>
            <person name="Schachtman D."/>
        </authorList>
    </citation>
    <scope>NUCLEOTIDE SEQUENCE</scope>
    <source>
        <strain evidence="1">DS1061</strain>
    </source>
</reference>
<evidence type="ECO:0008006" key="3">
    <source>
        <dbReference type="Google" id="ProtNLM"/>
    </source>
</evidence>
<gene>
    <name evidence="1" type="ORF">J2793_007473</name>
</gene>
<organism evidence="1 2">
    <name type="scientific">Paraburkholderia caledonica</name>
    <dbReference type="NCBI Taxonomy" id="134536"/>
    <lineage>
        <taxon>Bacteria</taxon>
        <taxon>Pseudomonadati</taxon>
        <taxon>Pseudomonadota</taxon>
        <taxon>Betaproteobacteria</taxon>
        <taxon>Burkholderiales</taxon>
        <taxon>Burkholderiaceae</taxon>
        <taxon>Paraburkholderia</taxon>
    </lineage>
</organism>